<dbReference type="Pfam" id="PF13487">
    <property type="entry name" value="HD_5"/>
    <property type="match status" value="1"/>
</dbReference>
<dbReference type="AlphaFoldDB" id="A0A135L4I8"/>
<proteinExistence type="predicted"/>
<feature type="domain" description="HD" evidence="1">
    <location>
        <begin position="133"/>
        <end position="256"/>
    </location>
</feature>
<comment type="caution">
    <text evidence="3">The sequence shown here is derived from an EMBL/GenBank/DDBJ whole genome shotgun (WGS) entry which is preliminary data.</text>
</comment>
<organism evidence="3 4">
    <name type="scientific">Tepidibacillus decaturensis</name>
    <dbReference type="NCBI Taxonomy" id="1413211"/>
    <lineage>
        <taxon>Bacteria</taxon>
        <taxon>Bacillati</taxon>
        <taxon>Bacillota</taxon>
        <taxon>Bacilli</taxon>
        <taxon>Bacillales</taxon>
        <taxon>Bacillaceae</taxon>
        <taxon>Tepidibacillus</taxon>
    </lineage>
</organism>
<sequence length="356" mass="40783">MKYVKPYMGLVKQQLADDIITEQGLLLLSKGHILTEEDIKAIIIRQIDRIAIEETRTSINEYMNHLQKMDPEFYQLYDTCLTTVEDLFQSASRQERIEQDTLFEIFDDLMSHMVSVPHLFIQLRTIKDIDHYTMQHSINVGIISALLARLMGLKGDEVIRIGHAGFLHDIGKALIPSSILQKPIVLTDVEFETVKKHPRLGYEILVKNEIKDPLVLTAALMHHERLNGKGYPLKKDGTNIPLVAQIVAIADVYDAISSERVYKKSFSPFHAYMELHQIAFQGELNAAIVLNFLQYISKLMEGQEVIMNDGQKATVILADPSEPHRPLVSMSGQFIDLRKERNRYIQELLIPMKYET</sequence>
<dbReference type="InterPro" id="IPR037522">
    <property type="entry name" value="HD_GYP_dom"/>
</dbReference>
<accession>A0A135L4I8</accession>
<gene>
    <name evidence="3" type="ORF">U473_07750</name>
</gene>
<dbReference type="PANTHER" id="PTHR43155:SF2">
    <property type="entry name" value="CYCLIC DI-GMP PHOSPHODIESTERASE PA4108"/>
    <property type="match status" value="1"/>
</dbReference>
<name>A0A135L4I8_9BACI</name>
<evidence type="ECO:0000313" key="4">
    <source>
        <dbReference type="Proteomes" id="UP000070352"/>
    </source>
</evidence>
<dbReference type="EMBL" id="LSKU01000001">
    <property type="protein sequence ID" value="KXG43912.1"/>
    <property type="molecule type" value="Genomic_DNA"/>
</dbReference>
<dbReference type="SUPFAM" id="SSF109604">
    <property type="entry name" value="HD-domain/PDEase-like"/>
    <property type="match status" value="1"/>
</dbReference>
<evidence type="ECO:0000259" key="2">
    <source>
        <dbReference type="PROSITE" id="PS51832"/>
    </source>
</evidence>
<dbReference type="SMART" id="SM00471">
    <property type="entry name" value="HDc"/>
    <property type="match status" value="1"/>
</dbReference>
<dbReference type="STRING" id="1413211.U473_07750"/>
<dbReference type="Gene3D" id="1.10.3210.10">
    <property type="entry name" value="Hypothetical protein af1432"/>
    <property type="match status" value="1"/>
</dbReference>
<dbReference type="InterPro" id="IPR006674">
    <property type="entry name" value="HD_domain"/>
</dbReference>
<evidence type="ECO:0000259" key="1">
    <source>
        <dbReference type="PROSITE" id="PS51831"/>
    </source>
</evidence>
<dbReference type="InterPro" id="IPR003607">
    <property type="entry name" value="HD/PDEase_dom"/>
</dbReference>
<keyword evidence="4" id="KW-1185">Reference proteome</keyword>
<dbReference type="CDD" id="cd00077">
    <property type="entry name" value="HDc"/>
    <property type="match status" value="1"/>
</dbReference>
<dbReference type="Proteomes" id="UP000070352">
    <property type="component" value="Unassembled WGS sequence"/>
</dbReference>
<feature type="domain" description="HD-GYP" evidence="2">
    <location>
        <begin position="111"/>
        <end position="308"/>
    </location>
</feature>
<dbReference type="PROSITE" id="PS51832">
    <property type="entry name" value="HD_GYP"/>
    <property type="match status" value="1"/>
</dbReference>
<dbReference type="RefSeq" id="WP_068725009.1">
    <property type="nucleotide sequence ID" value="NZ_LSKU01000001.1"/>
</dbReference>
<protein>
    <submittedName>
        <fullName evidence="3">Uncharacterized protein</fullName>
    </submittedName>
</protein>
<dbReference type="PANTHER" id="PTHR43155">
    <property type="entry name" value="CYCLIC DI-GMP PHOSPHODIESTERASE PA4108-RELATED"/>
    <property type="match status" value="1"/>
</dbReference>
<dbReference type="OrthoDB" id="9759601at2"/>
<reference evidence="3 4" key="1">
    <citation type="submission" date="2016-02" db="EMBL/GenBank/DDBJ databases">
        <title>Draft Genome for Tepidibacillus decaturensis nov. sp. Strain Z9, an Anaerobic, Moderately Thermophilic and Heterotrophic Bacterium from Deep Subsurface of the Illinois Basin, USA.</title>
        <authorList>
            <person name="Dong Y."/>
            <person name="Chang J.Y."/>
            <person name="Sanford R."/>
            <person name="Fouke B.W."/>
        </authorList>
    </citation>
    <scope>NUCLEOTIDE SEQUENCE [LARGE SCALE GENOMIC DNA]</scope>
    <source>
        <strain evidence="3 4">Z9</strain>
    </source>
</reference>
<dbReference type="PROSITE" id="PS51831">
    <property type="entry name" value="HD"/>
    <property type="match status" value="1"/>
</dbReference>
<evidence type="ECO:0000313" key="3">
    <source>
        <dbReference type="EMBL" id="KXG43912.1"/>
    </source>
</evidence>